<keyword evidence="1" id="KW-0732">Signal</keyword>
<protein>
    <submittedName>
        <fullName evidence="2">Uncharacterized protein</fullName>
    </submittedName>
</protein>
<sequence length="126" mass="13281">MKKVLSLLVFSGVMAFNSAGVMAAGNVHCSAKVSNVQLKPEGRVVVSTVGTTSGGHTQPLDVSDSGVCKLTGSTKEYCQALYSALLVALSTDQKIELTFYNGSRTCPQGQYQSLDSSGLNNFKLLK</sequence>
<evidence type="ECO:0000313" key="2">
    <source>
        <dbReference type="EMBL" id="KJZ12333.1"/>
    </source>
</evidence>
<organism evidence="2 3">
    <name type="scientific">Pseudoalteromonas rubra</name>
    <dbReference type="NCBI Taxonomy" id="43658"/>
    <lineage>
        <taxon>Bacteria</taxon>
        <taxon>Pseudomonadati</taxon>
        <taxon>Pseudomonadota</taxon>
        <taxon>Gammaproteobacteria</taxon>
        <taxon>Alteromonadales</taxon>
        <taxon>Pseudoalteromonadaceae</taxon>
        <taxon>Pseudoalteromonas</taxon>
    </lineage>
</organism>
<accession>A0A0F4QXB1</accession>
<dbReference type="EMBL" id="JXYA01000005">
    <property type="protein sequence ID" value="KJZ12333.1"/>
    <property type="molecule type" value="Genomic_DNA"/>
</dbReference>
<feature type="signal peptide" evidence="1">
    <location>
        <begin position="1"/>
        <end position="23"/>
    </location>
</feature>
<dbReference type="AlphaFoldDB" id="A0A0F4QXB1"/>
<name>A0A0F4QXB1_9GAMM</name>
<keyword evidence="3" id="KW-1185">Reference proteome</keyword>
<dbReference type="PATRIC" id="fig|43658.5.peg.611"/>
<reference evidence="2 3" key="1">
    <citation type="journal article" date="2015" name="BMC Genomics">
        <title>Genome mining reveals unlocked bioactive potential of marine Gram-negative bacteria.</title>
        <authorList>
            <person name="Machado H."/>
            <person name="Sonnenschein E.C."/>
            <person name="Melchiorsen J."/>
            <person name="Gram L."/>
        </authorList>
    </citation>
    <scope>NUCLEOTIDE SEQUENCE [LARGE SCALE GENOMIC DNA]</scope>
    <source>
        <strain evidence="2 3">S2471</strain>
    </source>
</reference>
<dbReference type="OrthoDB" id="6312698at2"/>
<dbReference type="RefSeq" id="WP_046003481.1">
    <property type="nucleotide sequence ID" value="NZ_JXYA01000005.1"/>
</dbReference>
<evidence type="ECO:0000256" key="1">
    <source>
        <dbReference type="SAM" id="SignalP"/>
    </source>
</evidence>
<dbReference type="Proteomes" id="UP000033452">
    <property type="component" value="Unassembled WGS sequence"/>
</dbReference>
<evidence type="ECO:0000313" key="3">
    <source>
        <dbReference type="Proteomes" id="UP000033452"/>
    </source>
</evidence>
<proteinExistence type="predicted"/>
<feature type="chain" id="PRO_5002475900" evidence="1">
    <location>
        <begin position="24"/>
        <end position="126"/>
    </location>
</feature>
<comment type="caution">
    <text evidence="2">The sequence shown here is derived from an EMBL/GenBank/DDBJ whole genome shotgun (WGS) entry which is preliminary data.</text>
</comment>
<gene>
    <name evidence="2" type="ORF">TW77_02920</name>
</gene>